<dbReference type="InterPro" id="IPR050638">
    <property type="entry name" value="AA-Vitamin_Transporters"/>
</dbReference>
<feature type="transmembrane region" description="Helical" evidence="6">
    <location>
        <begin position="210"/>
        <end position="231"/>
    </location>
</feature>
<dbReference type="InterPro" id="IPR037185">
    <property type="entry name" value="EmrE-like"/>
</dbReference>
<dbReference type="RefSeq" id="WP_200388938.1">
    <property type="nucleotide sequence ID" value="NZ_NRSD01000020.1"/>
</dbReference>
<feature type="domain" description="EamA" evidence="7">
    <location>
        <begin position="148"/>
        <end position="282"/>
    </location>
</feature>
<gene>
    <name evidence="8" type="ORF">CKO25_15995</name>
</gene>
<reference evidence="8 9" key="1">
    <citation type="journal article" date="2020" name="Microorganisms">
        <title>Osmotic Adaptation and Compatible Solute Biosynthesis of Phototrophic Bacteria as Revealed from Genome Analyses.</title>
        <authorList>
            <person name="Imhoff J.F."/>
            <person name="Rahn T."/>
            <person name="Kunzel S."/>
            <person name="Keller A."/>
            <person name="Neulinger S.C."/>
        </authorList>
    </citation>
    <scope>NUCLEOTIDE SEQUENCE [LARGE SCALE GENOMIC DNA]</scope>
    <source>
        <strain evidence="8 9">DSM 21303</strain>
    </source>
</reference>
<evidence type="ECO:0000256" key="1">
    <source>
        <dbReference type="ARBA" id="ARBA00004141"/>
    </source>
</evidence>
<keyword evidence="3 6" id="KW-0812">Transmembrane</keyword>
<name>A0A9X0WJX7_9GAMM</name>
<feature type="transmembrane region" description="Helical" evidence="6">
    <location>
        <begin position="121"/>
        <end position="142"/>
    </location>
</feature>
<feature type="domain" description="EamA" evidence="7">
    <location>
        <begin position="7"/>
        <end position="137"/>
    </location>
</feature>
<evidence type="ECO:0000256" key="3">
    <source>
        <dbReference type="ARBA" id="ARBA00022692"/>
    </source>
</evidence>
<comment type="caution">
    <text evidence="8">The sequence shown here is derived from an EMBL/GenBank/DDBJ whole genome shotgun (WGS) entry which is preliminary data.</text>
</comment>
<dbReference type="PANTHER" id="PTHR32322:SF2">
    <property type="entry name" value="EAMA DOMAIN-CONTAINING PROTEIN"/>
    <property type="match status" value="1"/>
</dbReference>
<dbReference type="Pfam" id="PF00892">
    <property type="entry name" value="EamA"/>
    <property type="match status" value="2"/>
</dbReference>
<sequence>MNRLAFYAIVAVFSAVWSSAFVVGKIALDQYDPFTTLTLRFFLSSILMAPFVLAQMSLLTDKRTMVFGGLLGVLNNAIYLGATFWALQSVRPELVVVVVSCAPFMTTLMAAALGLERLVPLKVVGIAFGFFGVVVISGIASTAPPSPFGLALAVGGTAAFSAGTVLFRGKATTLPVLHLNFWQSTVGAVALLPVALTFGEPLSPPTLPVALAIAYLSVVVTIGGMALWLVLIRTSGAGTASSYHLLNPFFGVVLSHLVLNTVLQPTDFLGAAIIAAGLALTILSTTRGDGHGTNCKPAE</sequence>
<evidence type="ECO:0000256" key="2">
    <source>
        <dbReference type="ARBA" id="ARBA00007362"/>
    </source>
</evidence>
<keyword evidence="4 6" id="KW-1133">Transmembrane helix</keyword>
<comment type="subcellular location">
    <subcellularLocation>
        <location evidence="1">Membrane</location>
        <topology evidence="1">Multi-pass membrane protein</topology>
    </subcellularLocation>
</comment>
<evidence type="ECO:0000256" key="4">
    <source>
        <dbReference type="ARBA" id="ARBA00022989"/>
    </source>
</evidence>
<feature type="transmembrane region" description="Helical" evidence="6">
    <location>
        <begin position="179"/>
        <end position="198"/>
    </location>
</feature>
<feature type="transmembrane region" description="Helical" evidence="6">
    <location>
        <begin position="148"/>
        <end position="167"/>
    </location>
</feature>
<evidence type="ECO:0000313" key="9">
    <source>
        <dbReference type="Proteomes" id="UP001138802"/>
    </source>
</evidence>
<feature type="transmembrane region" description="Helical" evidence="6">
    <location>
        <begin position="66"/>
        <end position="88"/>
    </location>
</feature>
<feature type="transmembrane region" description="Helical" evidence="6">
    <location>
        <begin position="34"/>
        <end position="54"/>
    </location>
</feature>
<evidence type="ECO:0000313" key="8">
    <source>
        <dbReference type="EMBL" id="MBK1646122.1"/>
    </source>
</evidence>
<accession>A0A9X0WJX7</accession>
<evidence type="ECO:0000259" key="7">
    <source>
        <dbReference type="Pfam" id="PF00892"/>
    </source>
</evidence>
<dbReference type="GO" id="GO:0016020">
    <property type="term" value="C:membrane"/>
    <property type="evidence" value="ECO:0007669"/>
    <property type="project" value="UniProtKB-SubCell"/>
</dbReference>
<organism evidence="8 9">
    <name type="scientific">Thiocapsa imhoffii</name>
    <dbReference type="NCBI Taxonomy" id="382777"/>
    <lineage>
        <taxon>Bacteria</taxon>
        <taxon>Pseudomonadati</taxon>
        <taxon>Pseudomonadota</taxon>
        <taxon>Gammaproteobacteria</taxon>
        <taxon>Chromatiales</taxon>
        <taxon>Chromatiaceae</taxon>
        <taxon>Thiocapsa</taxon>
    </lineage>
</organism>
<protein>
    <submittedName>
        <fullName evidence="8">EamA family transporter</fullName>
    </submittedName>
</protein>
<dbReference type="SUPFAM" id="SSF103481">
    <property type="entry name" value="Multidrug resistance efflux transporter EmrE"/>
    <property type="match status" value="2"/>
</dbReference>
<dbReference type="InterPro" id="IPR000620">
    <property type="entry name" value="EamA_dom"/>
</dbReference>
<evidence type="ECO:0000256" key="5">
    <source>
        <dbReference type="ARBA" id="ARBA00023136"/>
    </source>
</evidence>
<evidence type="ECO:0000256" key="6">
    <source>
        <dbReference type="SAM" id="Phobius"/>
    </source>
</evidence>
<feature type="transmembrane region" description="Helical" evidence="6">
    <location>
        <begin position="94"/>
        <end position="114"/>
    </location>
</feature>
<dbReference type="PANTHER" id="PTHR32322">
    <property type="entry name" value="INNER MEMBRANE TRANSPORTER"/>
    <property type="match status" value="1"/>
</dbReference>
<feature type="transmembrane region" description="Helical" evidence="6">
    <location>
        <begin position="268"/>
        <end position="286"/>
    </location>
</feature>
<keyword evidence="5 6" id="KW-0472">Membrane</keyword>
<comment type="similarity">
    <text evidence="2">Belongs to the EamA transporter family.</text>
</comment>
<dbReference type="AlphaFoldDB" id="A0A9X0WJX7"/>
<dbReference type="EMBL" id="NRSD01000020">
    <property type="protein sequence ID" value="MBK1646122.1"/>
    <property type="molecule type" value="Genomic_DNA"/>
</dbReference>
<keyword evidence="9" id="KW-1185">Reference proteome</keyword>
<feature type="transmembrane region" description="Helical" evidence="6">
    <location>
        <begin position="243"/>
        <end position="262"/>
    </location>
</feature>
<proteinExistence type="inferred from homology"/>
<dbReference type="Proteomes" id="UP001138802">
    <property type="component" value="Unassembled WGS sequence"/>
</dbReference>